<organism evidence="2 3">
    <name type="scientific">Anoxybacillus ayderensis</name>
    <dbReference type="NCBI Taxonomy" id="265546"/>
    <lineage>
        <taxon>Bacteria</taxon>
        <taxon>Bacillati</taxon>
        <taxon>Bacillota</taxon>
        <taxon>Bacilli</taxon>
        <taxon>Bacillales</taxon>
        <taxon>Anoxybacillaceae</taxon>
        <taxon>Anoxybacillus</taxon>
    </lineage>
</organism>
<name>A0A0D0HKT0_9BACL</name>
<gene>
    <name evidence="2" type="ORF">JV16_02961</name>
</gene>
<dbReference type="PANTHER" id="PTHR43308:SF5">
    <property type="entry name" value="S-LAYER PROTEIN _ PEPTIDOGLYCAN ENDO-BETA-N-ACETYLGLUCOSAMINIDASE"/>
    <property type="match status" value="1"/>
</dbReference>
<evidence type="ECO:0000259" key="1">
    <source>
        <dbReference type="PROSITE" id="PS51272"/>
    </source>
</evidence>
<dbReference type="InterPro" id="IPR001119">
    <property type="entry name" value="SLH_dom"/>
</dbReference>
<evidence type="ECO:0000313" key="3">
    <source>
        <dbReference type="Proteomes" id="UP000032047"/>
    </source>
</evidence>
<evidence type="ECO:0000313" key="2">
    <source>
        <dbReference type="EMBL" id="KIP19902.1"/>
    </source>
</evidence>
<dbReference type="GO" id="GO:0008810">
    <property type="term" value="F:cellulase activity"/>
    <property type="evidence" value="ECO:0007669"/>
    <property type="project" value="UniProtKB-EC"/>
</dbReference>
<dbReference type="PATRIC" id="fig|265546.4.peg.2948"/>
<dbReference type="PROSITE" id="PS51272">
    <property type="entry name" value="SLH"/>
    <property type="match status" value="3"/>
</dbReference>
<dbReference type="InterPro" id="IPR051465">
    <property type="entry name" value="Cell_Envelope_Struct_Comp"/>
</dbReference>
<keyword evidence="2" id="KW-0378">Hydrolase</keyword>
<protein>
    <submittedName>
        <fullName evidence="2">Endoglucanase</fullName>
        <ecNumber evidence="2">3.2.1.4</ecNumber>
    </submittedName>
</protein>
<dbReference type="Pfam" id="PF00395">
    <property type="entry name" value="SLH"/>
    <property type="match status" value="3"/>
</dbReference>
<reference evidence="2 3" key="1">
    <citation type="submission" date="2015-01" db="EMBL/GenBank/DDBJ databases">
        <title>Genome sequence of Anoxybacillus ayderensis strain AB04.</title>
        <authorList>
            <person name="Belduz A.O."/>
            <person name="Canakci S."/>
            <person name="Chan K.-G."/>
            <person name="Kahar U.M."/>
            <person name="Yaakob A.S."/>
            <person name="Chan C.S."/>
            <person name="Goh K.M."/>
        </authorList>
    </citation>
    <scope>NUCLEOTIDE SEQUENCE [LARGE SCALE GENOMIC DNA]</scope>
    <source>
        <strain evidence="2 3">AB04</strain>
    </source>
</reference>
<dbReference type="Proteomes" id="UP000032047">
    <property type="component" value="Unassembled WGS sequence"/>
</dbReference>
<keyword evidence="3" id="KW-1185">Reference proteome</keyword>
<feature type="domain" description="SLH" evidence="1">
    <location>
        <begin position="214"/>
        <end position="277"/>
    </location>
</feature>
<feature type="domain" description="SLH" evidence="1">
    <location>
        <begin position="278"/>
        <end position="339"/>
    </location>
</feature>
<accession>A0A0D0HKT0</accession>
<feature type="domain" description="SLH" evidence="1">
    <location>
        <begin position="347"/>
        <end position="410"/>
    </location>
</feature>
<dbReference type="EC" id="3.2.1.4" evidence="2"/>
<comment type="caution">
    <text evidence="2">The sequence shown here is derived from an EMBL/GenBank/DDBJ whole genome shotgun (WGS) entry which is preliminary data.</text>
</comment>
<dbReference type="EMBL" id="JXTG01000040">
    <property type="protein sequence ID" value="KIP19902.1"/>
    <property type="molecule type" value="Genomic_DNA"/>
</dbReference>
<dbReference type="AlphaFoldDB" id="A0A0D0HKT0"/>
<keyword evidence="2" id="KW-0326">Glycosidase</keyword>
<proteinExistence type="predicted"/>
<sequence length="438" mass="48110">MKGENGTVVLQPKVETKEKDGKVVEKVATISTNEVEAIVKELSNENKQVVVSLGSLPKGVATKVDVPATLFTQAANKQAEATIVSASEQATYKLPVKEVQASLATIAQSLGAAVEQVSISIEMKVNDAPSLRVKPLSDAVEFHVVAKANGQERVIDRFTQYVEREIALKQSVNASRAIAVRVNDDGSLTPVPTTFVGNKAVIKSLTNSTYVVVEGTHTFSDIQPHWAKGYIETLAAKQLVKGMTDKTYRPNDRMTRAQFAVLLARALGLPSETYDGRFADVKGTEWFNKNGELAAAVKFGIIQGKTAYMFAPNEPITRAQAAVMIERALKLSFVGYDEATSDKTKKVTDFRDAKQLPTWAKQAIEAVYQAGIMQGRDSGNFDPTSHVTRAEMAKVLAKIVVPVTPRRLSKFYRDRESLNGSLFLFFRIKHDLKHILYF</sequence>
<dbReference type="PANTHER" id="PTHR43308">
    <property type="entry name" value="OUTER MEMBRANE PROTEIN ALPHA-RELATED"/>
    <property type="match status" value="1"/>
</dbReference>